<gene>
    <name evidence="2" type="ORF">P7K49_025811</name>
</gene>
<feature type="compositionally biased region" description="Low complexity" evidence="1">
    <location>
        <begin position="7"/>
        <end position="17"/>
    </location>
</feature>
<feature type="region of interest" description="Disordered" evidence="1">
    <location>
        <begin position="1"/>
        <end position="25"/>
    </location>
</feature>
<name>A0ABQ9UI88_SAGOE</name>
<dbReference type="Proteomes" id="UP001266305">
    <property type="component" value="Unassembled WGS sequence"/>
</dbReference>
<accession>A0ABQ9UI88</accession>
<reference evidence="2 3" key="1">
    <citation type="submission" date="2023-05" db="EMBL/GenBank/DDBJ databases">
        <title>B98-5 Cell Line De Novo Hybrid Assembly: An Optical Mapping Approach.</title>
        <authorList>
            <person name="Kananen K."/>
            <person name="Auerbach J.A."/>
            <person name="Kautto E."/>
            <person name="Blachly J.S."/>
        </authorList>
    </citation>
    <scope>NUCLEOTIDE SEQUENCE [LARGE SCALE GENOMIC DNA]</scope>
    <source>
        <strain evidence="2">B95-8</strain>
        <tissue evidence="2">Cell line</tissue>
    </source>
</reference>
<keyword evidence="3" id="KW-1185">Reference proteome</keyword>
<comment type="caution">
    <text evidence="2">The sequence shown here is derived from an EMBL/GenBank/DDBJ whole genome shotgun (WGS) entry which is preliminary data.</text>
</comment>
<evidence type="ECO:0000313" key="2">
    <source>
        <dbReference type="EMBL" id="KAK2096777.1"/>
    </source>
</evidence>
<evidence type="ECO:0000313" key="3">
    <source>
        <dbReference type="Proteomes" id="UP001266305"/>
    </source>
</evidence>
<evidence type="ECO:0000256" key="1">
    <source>
        <dbReference type="SAM" id="MobiDB-lite"/>
    </source>
</evidence>
<dbReference type="EMBL" id="JASSZA010000012">
    <property type="protein sequence ID" value="KAK2096777.1"/>
    <property type="molecule type" value="Genomic_DNA"/>
</dbReference>
<sequence>MREQGHPSSSAPAYSDPDLAKLPSCPDPAMVTRLLCWPSVSQEQNSQKLELPSPQI</sequence>
<proteinExistence type="predicted"/>
<organism evidence="2 3">
    <name type="scientific">Saguinus oedipus</name>
    <name type="common">Cotton-top tamarin</name>
    <name type="synonym">Oedipomidas oedipus</name>
    <dbReference type="NCBI Taxonomy" id="9490"/>
    <lineage>
        <taxon>Eukaryota</taxon>
        <taxon>Metazoa</taxon>
        <taxon>Chordata</taxon>
        <taxon>Craniata</taxon>
        <taxon>Vertebrata</taxon>
        <taxon>Euteleostomi</taxon>
        <taxon>Mammalia</taxon>
        <taxon>Eutheria</taxon>
        <taxon>Euarchontoglires</taxon>
        <taxon>Primates</taxon>
        <taxon>Haplorrhini</taxon>
        <taxon>Platyrrhini</taxon>
        <taxon>Cebidae</taxon>
        <taxon>Callitrichinae</taxon>
        <taxon>Saguinus</taxon>
    </lineage>
</organism>
<protein>
    <submittedName>
        <fullName evidence="2">Uncharacterized protein</fullName>
    </submittedName>
</protein>